<evidence type="ECO:0000256" key="4">
    <source>
        <dbReference type="ARBA" id="ARBA00022741"/>
    </source>
</evidence>
<keyword evidence="3 10" id="KW-0436">Ligase</keyword>
<evidence type="ECO:0000313" key="16">
    <source>
        <dbReference type="EMBL" id="VUG16505.1"/>
    </source>
</evidence>
<feature type="region of interest" description="Disordered" evidence="12">
    <location>
        <begin position="130"/>
        <end position="169"/>
    </location>
</feature>
<dbReference type="InterPro" id="IPR004493">
    <property type="entry name" value="Leu-tRNA-synth_Ia_arc/euk"/>
</dbReference>
<evidence type="ECO:0000256" key="12">
    <source>
        <dbReference type="SAM" id="MobiDB-lite"/>
    </source>
</evidence>
<dbReference type="Gene3D" id="1.10.730.10">
    <property type="entry name" value="Isoleucyl-tRNA Synthetase, Domain 1"/>
    <property type="match status" value="2"/>
</dbReference>
<dbReference type="InterPro" id="IPR009080">
    <property type="entry name" value="tRNAsynth_Ia_anticodon-bd"/>
</dbReference>
<evidence type="ECO:0000259" key="14">
    <source>
        <dbReference type="Pfam" id="PF08264"/>
    </source>
</evidence>
<evidence type="ECO:0000259" key="13">
    <source>
        <dbReference type="Pfam" id="PF00133"/>
    </source>
</evidence>
<feature type="coiled-coil region" evidence="11">
    <location>
        <begin position="926"/>
        <end position="953"/>
    </location>
</feature>
<feature type="compositionally biased region" description="Basic and acidic residues" evidence="12">
    <location>
        <begin position="130"/>
        <end position="167"/>
    </location>
</feature>
<evidence type="ECO:0000259" key="15">
    <source>
        <dbReference type="Pfam" id="PF09334"/>
    </source>
</evidence>
<keyword evidence="11" id="KW-0175">Coiled coil</keyword>
<organism evidence="16 17">
    <name type="scientific">Dekkera bruxellensis</name>
    <name type="common">Brettanomyces custersii</name>
    <dbReference type="NCBI Taxonomy" id="5007"/>
    <lineage>
        <taxon>Eukaryota</taxon>
        <taxon>Fungi</taxon>
        <taxon>Dikarya</taxon>
        <taxon>Ascomycota</taxon>
        <taxon>Saccharomycotina</taxon>
        <taxon>Pichiomycetes</taxon>
        <taxon>Pichiales</taxon>
        <taxon>Pichiaceae</taxon>
        <taxon>Brettanomyces</taxon>
    </lineage>
</organism>
<evidence type="ECO:0000256" key="8">
    <source>
        <dbReference type="ARBA" id="ARBA00030520"/>
    </source>
</evidence>
<dbReference type="Gene3D" id="3.40.50.620">
    <property type="entry name" value="HUPs"/>
    <property type="match status" value="2"/>
</dbReference>
<protein>
    <recommendedName>
        <fullName evidence="2">leucine--tRNA ligase</fullName>
        <ecNumber evidence="2">6.1.1.4</ecNumber>
    </recommendedName>
    <alternativeName>
        <fullName evidence="8">Leucyl-tRNA synthetase</fullName>
    </alternativeName>
</protein>
<keyword evidence="17" id="KW-1185">Reference proteome</keyword>
<proteinExistence type="inferred from homology"/>
<dbReference type="InterPro" id="IPR009008">
    <property type="entry name" value="Val/Leu/Ile-tRNA-synth_edit"/>
</dbReference>
<evidence type="ECO:0000256" key="3">
    <source>
        <dbReference type="ARBA" id="ARBA00022598"/>
    </source>
</evidence>
<dbReference type="GO" id="GO:0004823">
    <property type="term" value="F:leucine-tRNA ligase activity"/>
    <property type="evidence" value="ECO:0007669"/>
    <property type="project" value="UniProtKB-EC"/>
</dbReference>
<dbReference type="GO" id="GO:0005524">
    <property type="term" value="F:ATP binding"/>
    <property type="evidence" value="ECO:0007669"/>
    <property type="project" value="UniProtKB-KW"/>
</dbReference>
<dbReference type="Gene3D" id="3.90.740.10">
    <property type="entry name" value="Valyl/Leucyl/Isoleucyl-tRNA synthetase, editing domain"/>
    <property type="match status" value="1"/>
</dbReference>
<dbReference type="GO" id="GO:0002161">
    <property type="term" value="F:aminoacyl-tRNA deacylase activity"/>
    <property type="evidence" value="ECO:0007669"/>
    <property type="project" value="InterPro"/>
</dbReference>
<feature type="domain" description="Methionyl/Leucyl tRNA synthetase" evidence="15">
    <location>
        <begin position="64"/>
        <end position="158"/>
    </location>
</feature>
<evidence type="ECO:0000256" key="2">
    <source>
        <dbReference type="ARBA" id="ARBA00013164"/>
    </source>
</evidence>
<evidence type="ECO:0000256" key="5">
    <source>
        <dbReference type="ARBA" id="ARBA00022840"/>
    </source>
</evidence>
<keyword evidence="6 10" id="KW-0648">Protein biosynthesis</keyword>
<accession>A0A7D9H223</accession>
<evidence type="ECO:0000256" key="6">
    <source>
        <dbReference type="ARBA" id="ARBA00022917"/>
    </source>
</evidence>
<dbReference type="PANTHER" id="PTHR45794">
    <property type="entry name" value="LEUCYL-TRNA SYNTHETASE"/>
    <property type="match status" value="1"/>
</dbReference>
<evidence type="ECO:0000256" key="1">
    <source>
        <dbReference type="ARBA" id="ARBA00005594"/>
    </source>
</evidence>
<evidence type="ECO:0000256" key="9">
    <source>
        <dbReference type="ARBA" id="ARBA00047469"/>
    </source>
</evidence>
<evidence type="ECO:0000256" key="7">
    <source>
        <dbReference type="ARBA" id="ARBA00023146"/>
    </source>
</evidence>
<dbReference type="Pfam" id="PF00133">
    <property type="entry name" value="tRNA-synt_1"/>
    <property type="match status" value="1"/>
</dbReference>
<dbReference type="SUPFAM" id="SSF52374">
    <property type="entry name" value="Nucleotidylyl transferase"/>
    <property type="match status" value="1"/>
</dbReference>
<dbReference type="Proteomes" id="UP000478008">
    <property type="component" value="Unassembled WGS sequence"/>
</dbReference>
<evidence type="ECO:0000256" key="10">
    <source>
        <dbReference type="RuleBase" id="RU363039"/>
    </source>
</evidence>
<gene>
    <name evidence="16" type="primary">CDC60</name>
    <name evidence="16" type="ORF">DEBR0S1_18360G</name>
</gene>
<dbReference type="Pfam" id="PF08264">
    <property type="entry name" value="Anticodon_1"/>
    <property type="match status" value="1"/>
</dbReference>
<keyword evidence="7 10" id="KW-0030">Aminoacyl-tRNA synthetase</keyword>
<dbReference type="InterPro" id="IPR015413">
    <property type="entry name" value="Methionyl/Leucyl_tRNA_Synth"/>
</dbReference>
<feature type="domain" description="Methionyl/Valyl/Leucyl/Isoleucyl-tRNA synthetase anticodon-binding" evidence="14">
    <location>
        <begin position="823"/>
        <end position="951"/>
    </location>
</feature>
<dbReference type="FunFam" id="3.90.740.10:FF:000001">
    <property type="entry name" value="Leucine--tRNA ligase, cytoplasmic"/>
    <property type="match status" value="1"/>
</dbReference>
<dbReference type="InterPro" id="IPR002300">
    <property type="entry name" value="aa-tRNA-synth_Ia"/>
</dbReference>
<dbReference type="PANTHER" id="PTHR45794:SF1">
    <property type="entry name" value="LEUCINE--TRNA LIGASE, CYTOPLASMIC"/>
    <property type="match status" value="1"/>
</dbReference>
<dbReference type="NCBIfam" id="TIGR00395">
    <property type="entry name" value="leuS_arch"/>
    <property type="match status" value="1"/>
</dbReference>
<evidence type="ECO:0000313" key="17">
    <source>
        <dbReference type="Proteomes" id="UP000478008"/>
    </source>
</evidence>
<feature type="domain" description="Aminoacyl-tRNA synthetase class Ia" evidence="13">
    <location>
        <begin position="207"/>
        <end position="783"/>
    </location>
</feature>
<dbReference type="SUPFAM" id="SSF47323">
    <property type="entry name" value="Anticodon-binding domain of a subclass of class I aminoacyl-tRNA synthetases"/>
    <property type="match status" value="1"/>
</dbReference>
<comment type="catalytic activity">
    <reaction evidence="9">
        <text>tRNA(Leu) + L-leucine + ATP = L-leucyl-tRNA(Leu) + AMP + diphosphate</text>
        <dbReference type="Rhea" id="RHEA:11688"/>
        <dbReference type="Rhea" id="RHEA-COMP:9613"/>
        <dbReference type="Rhea" id="RHEA-COMP:9622"/>
        <dbReference type="ChEBI" id="CHEBI:30616"/>
        <dbReference type="ChEBI" id="CHEBI:33019"/>
        <dbReference type="ChEBI" id="CHEBI:57427"/>
        <dbReference type="ChEBI" id="CHEBI:78442"/>
        <dbReference type="ChEBI" id="CHEBI:78494"/>
        <dbReference type="ChEBI" id="CHEBI:456215"/>
        <dbReference type="EC" id="6.1.1.4"/>
    </reaction>
</comment>
<comment type="similarity">
    <text evidence="1 10">Belongs to the class-I aminoacyl-tRNA synthetase family.</text>
</comment>
<dbReference type="Pfam" id="PF09334">
    <property type="entry name" value="tRNA-synt_1g"/>
    <property type="match status" value="1"/>
</dbReference>
<dbReference type="GO" id="GO:0006429">
    <property type="term" value="P:leucyl-tRNA aminoacylation"/>
    <property type="evidence" value="ECO:0007669"/>
    <property type="project" value="InterPro"/>
</dbReference>
<keyword evidence="4 10" id="KW-0547">Nucleotide-binding</keyword>
<dbReference type="AlphaFoldDB" id="A0A7D9H223"/>
<evidence type="ECO:0000256" key="11">
    <source>
        <dbReference type="SAM" id="Coils"/>
    </source>
</evidence>
<name>A0A7D9H223_DEKBR</name>
<dbReference type="EMBL" id="CABFWN010000001">
    <property type="protein sequence ID" value="VUG16505.1"/>
    <property type="molecule type" value="Genomic_DNA"/>
</dbReference>
<sequence length="1109" mass="127271">MAEAKEAPEENTSRRDTLVEIEKKYQAIWAKEKPFEVDAPSEQEEPYGTSVEKLHEDYPKWYASMAYPYMNGVLHAGHAFTYSKADFATGFERLCGKRALFPLGFHCTGMPILASADKLKREMEMFGENFERAPSKEEEEKALKEEDERKKKEEQMKKETGQHEDVTKFTAKKSKVKEKAGRAKFQFEIMEQLGVPKEEIKQFADPKHWLEYFPPLVKKHVTMLGGRVDWRRSMVTTDVNPYYNRFVQWQMNRLKELGKIKFGKRYTIYSVKDGQPCMDHDRQSGEGVLPQEYTGIKIEVTGFTARALGYLREHGFDPEGKKVYLVAATLRPETMYGQTCCFVSRKIDYGLFDMGHGEFFICTRRSFKNMSYQEITPRRGDYKEALLVNGDLLVGSKIHAPLTPLKTLRVLPMETILESKGTGVVTCVPSDSPDDFVTTRDLLNKPEYHGIDRDWVVEDPISIVRTDKYGDMCAKTLVEKLKIHSPKDTQQLAEAKTLAYKEGYYNGVLLKGKYQGMKVEDAKPKVKKDLVDAGLAFVYNEPEKAVMSRSGDSCIVSLEDQWYLDYGEKNWKQQAVACLQKMNTYAPDTKNAFEGVFDWLKNWALSRTYGLGTRIPWDQKYLVESLSDSTVYQAYYTICHLLHRDIYGRERGLLDISADQMTDDVWDYVFCRRDEVVSDIPRAKLDRMRREFEYFYPLDESISGKDLIPNHLTFYIYTNVALFRRQFWPTGIRCNGHLMLNNAKMSKSTGNFRTLAQLVAKFGADASRVALADAGDSVEDANFDESNANAAILRLYNLKEWCETMKSSETSLRTGDYNFFDTAFDNEMNQLIDETFAHYKATHYKLALKSGFFDYHYARDYYREVSALYGGMHRDLVAKYIETLALMLSPVTPHFADYLYREIAGHTGSIHTARWPTHAAPVSKSISEELEYVRRLQRSIREAEIQSLKKKKKGKQVDVDVNRPVDVTLFIARTFPDWQDKYVEIVRQIFDKCHIVDMKQVRGHVDGRDMKKVMPFVSVLKKQLDVSPPDEVFNRELSFDEIRAVKLTLPVLKRAPAQVSVASIHAVFFNNGDSVGTDVSSGAQVDLPRAKPIQNATPGNPGVQIRNVA</sequence>
<reference evidence="16 17" key="1">
    <citation type="submission" date="2019-07" db="EMBL/GenBank/DDBJ databases">
        <authorList>
            <person name="Friedrich A."/>
            <person name="Schacherer J."/>
        </authorList>
    </citation>
    <scope>NUCLEOTIDE SEQUENCE [LARGE SCALE GENOMIC DNA]</scope>
</reference>
<dbReference type="EC" id="6.1.1.4" evidence="2"/>
<dbReference type="InterPro" id="IPR014729">
    <property type="entry name" value="Rossmann-like_a/b/a_fold"/>
</dbReference>
<dbReference type="InterPro" id="IPR013155">
    <property type="entry name" value="M/V/L/I-tRNA-synth_anticd-bd"/>
</dbReference>
<dbReference type="SUPFAM" id="SSF50677">
    <property type="entry name" value="ValRS/IleRS/LeuRS editing domain"/>
    <property type="match status" value="1"/>
</dbReference>
<keyword evidence="5 10" id="KW-0067">ATP-binding</keyword>